<protein>
    <submittedName>
        <fullName evidence="1">Uncharacterized protein</fullName>
    </submittedName>
</protein>
<evidence type="ECO:0000313" key="2">
    <source>
        <dbReference type="Proteomes" id="UP001162992"/>
    </source>
</evidence>
<keyword evidence="2" id="KW-1185">Reference proteome</keyword>
<sequence length="209" mass="24053">MSPFELNYGFRPASPVTVGIPQRVPSAANFLTQMNEMLELAKVNIRQAMDRAKSYADQNRTPREFVVGDMVFLQVSKDSKTLKTGKCYKLSPRYCGPWKIVKRISDVSYKLDFPKTCKVHPVFHVSRLKRVLHNGDNLLSDGLFAFQEQGEVTHGPARVLDRRERRLRNRLIREYLVAWHGRPLFDATWETAHSLRAQYPSFAIADDVT</sequence>
<accession>A0ACC2E169</accession>
<gene>
    <name evidence="1" type="ORF">O6H91_04G120000</name>
</gene>
<proteinExistence type="predicted"/>
<dbReference type="EMBL" id="CM055095">
    <property type="protein sequence ID" value="KAJ7560250.1"/>
    <property type="molecule type" value="Genomic_DNA"/>
</dbReference>
<reference evidence="2" key="1">
    <citation type="journal article" date="2024" name="Proc. Natl. Acad. Sci. U.S.A.">
        <title>Extraordinary preservation of gene collinearity over three hundred million years revealed in homosporous lycophytes.</title>
        <authorList>
            <person name="Li C."/>
            <person name="Wickell D."/>
            <person name="Kuo L.Y."/>
            <person name="Chen X."/>
            <person name="Nie B."/>
            <person name="Liao X."/>
            <person name="Peng D."/>
            <person name="Ji J."/>
            <person name="Jenkins J."/>
            <person name="Williams M."/>
            <person name="Shu S."/>
            <person name="Plott C."/>
            <person name="Barry K."/>
            <person name="Rajasekar S."/>
            <person name="Grimwood J."/>
            <person name="Han X."/>
            <person name="Sun S."/>
            <person name="Hou Z."/>
            <person name="He W."/>
            <person name="Dai G."/>
            <person name="Sun C."/>
            <person name="Schmutz J."/>
            <person name="Leebens-Mack J.H."/>
            <person name="Li F.W."/>
            <person name="Wang L."/>
        </authorList>
    </citation>
    <scope>NUCLEOTIDE SEQUENCE [LARGE SCALE GENOMIC DNA]</scope>
    <source>
        <strain evidence="2">cv. PW_Plant_1</strain>
    </source>
</reference>
<organism evidence="1 2">
    <name type="scientific">Diphasiastrum complanatum</name>
    <name type="common">Issler's clubmoss</name>
    <name type="synonym">Lycopodium complanatum</name>
    <dbReference type="NCBI Taxonomy" id="34168"/>
    <lineage>
        <taxon>Eukaryota</taxon>
        <taxon>Viridiplantae</taxon>
        <taxon>Streptophyta</taxon>
        <taxon>Embryophyta</taxon>
        <taxon>Tracheophyta</taxon>
        <taxon>Lycopodiopsida</taxon>
        <taxon>Lycopodiales</taxon>
        <taxon>Lycopodiaceae</taxon>
        <taxon>Lycopodioideae</taxon>
        <taxon>Diphasiastrum</taxon>
    </lineage>
</organism>
<evidence type="ECO:0000313" key="1">
    <source>
        <dbReference type="EMBL" id="KAJ7560250.1"/>
    </source>
</evidence>
<name>A0ACC2E169_DIPCM</name>
<comment type="caution">
    <text evidence="1">The sequence shown here is derived from an EMBL/GenBank/DDBJ whole genome shotgun (WGS) entry which is preliminary data.</text>
</comment>
<dbReference type="Proteomes" id="UP001162992">
    <property type="component" value="Chromosome 4"/>
</dbReference>